<comment type="caution">
    <text evidence="7">The sequence shown here is derived from an EMBL/GenBank/DDBJ whole genome shotgun (WGS) entry which is preliminary data.</text>
</comment>
<dbReference type="Gene3D" id="3.20.20.140">
    <property type="entry name" value="Metal-dependent hydrolases"/>
    <property type="match status" value="1"/>
</dbReference>
<feature type="binding site" evidence="6">
    <location>
        <position position="83"/>
    </location>
    <ligand>
        <name>Zn(2+)</name>
        <dbReference type="ChEBI" id="CHEBI:29105"/>
    </ligand>
</feature>
<feature type="binding site" evidence="6">
    <location>
        <position position="172"/>
    </location>
    <ligand>
        <name>Zn(2+)</name>
        <dbReference type="ChEBI" id="CHEBI:29105"/>
    </ligand>
</feature>
<keyword evidence="3 4" id="KW-0378">Hydrolase</keyword>
<dbReference type="PATRIC" id="fig|1526658.3.peg.3090"/>
<dbReference type="PIRSF" id="PIRSF038994">
    <property type="entry name" value="NagA"/>
    <property type="match status" value="1"/>
</dbReference>
<dbReference type="PANTHER" id="PTHR11113:SF14">
    <property type="entry name" value="N-ACETYLGLUCOSAMINE-6-PHOSPHATE DEACETYLASE"/>
    <property type="match status" value="1"/>
</dbReference>
<evidence type="ECO:0000256" key="1">
    <source>
        <dbReference type="ARBA" id="ARBA00010716"/>
    </source>
</evidence>
<dbReference type="GO" id="GO:0046872">
    <property type="term" value="F:metal ion binding"/>
    <property type="evidence" value="ECO:0007669"/>
    <property type="project" value="UniProtKB-KW"/>
</dbReference>
<dbReference type="GO" id="GO:0006046">
    <property type="term" value="P:N-acetylglucosamine catabolic process"/>
    <property type="evidence" value="ECO:0007669"/>
    <property type="project" value="TreeGrafter"/>
</dbReference>
<keyword evidence="4" id="KW-0119">Carbohydrate metabolism</keyword>
<feature type="active site" description="Proton donor/acceptor" evidence="5">
    <location>
        <position position="230"/>
    </location>
</feature>
<evidence type="ECO:0000313" key="7">
    <source>
        <dbReference type="EMBL" id="KPH82644.1"/>
    </source>
</evidence>
<dbReference type="PANTHER" id="PTHR11113">
    <property type="entry name" value="N-ACETYLGLUCOSAMINE-6-PHOSPHATE DEACETYLASE"/>
    <property type="match status" value="1"/>
</dbReference>
<evidence type="ECO:0000256" key="2">
    <source>
        <dbReference type="ARBA" id="ARBA00022723"/>
    </source>
</evidence>
<dbReference type="AlphaFoldDB" id="A0A0N1F878"/>
<accession>A0A0N1F878</accession>
<comment type="cofactor">
    <cofactor evidence="6">
        <name>a divalent metal cation</name>
        <dbReference type="ChEBI" id="CHEBI:60240"/>
    </cofactor>
    <text evidence="6">Binds 1 divalent metal cation per subunit.</text>
</comment>
<keyword evidence="8" id="KW-1185">Reference proteome</keyword>
<evidence type="ECO:0000256" key="5">
    <source>
        <dbReference type="PIRSR" id="PIRSR038994-1"/>
    </source>
</evidence>
<organism evidence="7 8">
    <name type="scientific">Bosea vaviloviae</name>
    <dbReference type="NCBI Taxonomy" id="1526658"/>
    <lineage>
        <taxon>Bacteria</taxon>
        <taxon>Pseudomonadati</taxon>
        <taxon>Pseudomonadota</taxon>
        <taxon>Alphaproteobacteria</taxon>
        <taxon>Hyphomicrobiales</taxon>
        <taxon>Boseaceae</taxon>
        <taxon>Bosea</taxon>
    </lineage>
</organism>
<name>A0A0N1F878_9HYPH</name>
<dbReference type="GO" id="GO:0008448">
    <property type="term" value="F:N-acetylglucosamine-6-phosphate deacetylase activity"/>
    <property type="evidence" value="ECO:0007669"/>
    <property type="project" value="InterPro"/>
</dbReference>
<dbReference type="SUPFAM" id="SSF51556">
    <property type="entry name" value="Metallo-dependent hydrolases"/>
    <property type="match status" value="1"/>
</dbReference>
<dbReference type="Proteomes" id="UP000037822">
    <property type="component" value="Unassembled WGS sequence"/>
</dbReference>
<evidence type="ECO:0000313" key="8">
    <source>
        <dbReference type="Proteomes" id="UP000037822"/>
    </source>
</evidence>
<feature type="binding site" evidence="6">
    <location>
        <position position="151"/>
    </location>
    <ligand>
        <name>Zn(2+)</name>
        <dbReference type="ChEBI" id="CHEBI:29105"/>
    </ligand>
</feature>
<sequence length="352" mass="36918">MHTAGLVDLQVNGFAGIDFNSGAVTPAEIDHALEAMLATGVTLCLPTIITAHPDELDQRFRALDAAISTSRLGPLMCPGYHLEGPFLNPSPGYAGCHPPQAMTKADPTLVDRLESRLARPILMVTLAPEIAGAQALVAALTAAGRIVAIGHSAADFDQVSMAADAGATLSTHLGNGMPQQLHKLVNPIFAQLAEDRLWASFIADGIHLHPRALRSLLRVKGFDRSILVTDAVSAAASKPGGYPFAGMEVELRADGSVRQPGASNLAGSALCLDQAVRNLVAWGLASPRDAVAMACDNPLAALLPALSARGITVDRGEIDWSHELVVTDVRLDTIARRFGASARLDDLMTTNA</sequence>
<dbReference type="EMBL" id="LGSZ01000017">
    <property type="protein sequence ID" value="KPH82644.1"/>
    <property type="molecule type" value="Genomic_DNA"/>
</dbReference>
<dbReference type="InterPro" id="IPR032466">
    <property type="entry name" value="Metal_Hydrolase"/>
</dbReference>
<protein>
    <submittedName>
        <fullName evidence="7">N-acetylglucosamine-6-phosphate deacetylase</fullName>
    </submittedName>
</protein>
<evidence type="ECO:0000256" key="6">
    <source>
        <dbReference type="PIRSR" id="PIRSR038994-3"/>
    </source>
</evidence>
<reference evidence="7 8" key="1">
    <citation type="submission" date="2015-07" db="EMBL/GenBank/DDBJ databases">
        <title>Whole genome sequencing of Bosea vaviloviae isolated from cave pool.</title>
        <authorList>
            <person name="Tan N.E.H."/>
            <person name="Lee Y.P."/>
            <person name="Gan H.M."/>
            <person name="Barton H."/>
            <person name="Savka M.A."/>
        </authorList>
    </citation>
    <scope>NUCLEOTIDE SEQUENCE [LARGE SCALE GENOMIC DNA]</scope>
    <source>
        <strain evidence="7 8">SD260</strain>
    </source>
</reference>
<comment type="similarity">
    <text evidence="1 4">Belongs to the metallo-dependent hydrolases superfamily. NagA family.</text>
</comment>
<dbReference type="InterPro" id="IPR003764">
    <property type="entry name" value="GlcNAc_6-P_deAcase"/>
</dbReference>
<gene>
    <name evidence="7" type="ORF">AE618_02620</name>
</gene>
<proteinExistence type="inferred from homology"/>
<evidence type="ECO:0000256" key="4">
    <source>
        <dbReference type="PIRNR" id="PIRNR038994"/>
    </source>
</evidence>
<keyword evidence="2 6" id="KW-0479">Metal-binding</keyword>
<evidence type="ECO:0000256" key="3">
    <source>
        <dbReference type="ARBA" id="ARBA00022801"/>
    </source>
</evidence>